<keyword evidence="2 7" id="KW-0337">GPI-anchor biosynthesis</keyword>
<dbReference type="Pfam" id="PF04080">
    <property type="entry name" value="Per1"/>
    <property type="match status" value="1"/>
</dbReference>
<sequence>MRQVFLTEPLTVLVGRLLDGQSGTDAVQHTGVNIYPGPGYTTWSANNLEMCLVADSGLRGQITIEIRGTGKARKIRVDRYSLNCRDVDLTEKLDYTSAVAVLGYSLIVSIMRSFNVRDEAARVMVAAPLLAFIATHILYLINFKMDYDNGPNSVSCQELGLRNGSGIREIKDSQLYLTTRQDVRKMMGKFAIEQQLLKVDLEVLAPIYCRFEHHHDDKSARERT</sequence>
<dbReference type="PANTHER" id="PTHR13148:SF0">
    <property type="entry name" value="POST-GPI ATTACHMENT TO PROTEINS FACTOR 3"/>
    <property type="match status" value="1"/>
</dbReference>
<comment type="function">
    <text evidence="7">Involved in the lipid remodeling steps of GPI-anchor maturation.</text>
</comment>
<dbReference type="OrthoDB" id="1077741at2759"/>
<dbReference type="GO" id="GO:0016788">
    <property type="term" value="F:hydrolase activity, acting on ester bonds"/>
    <property type="evidence" value="ECO:0007669"/>
    <property type="project" value="TreeGrafter"/>
</dbReference>
<comment type="caution">
    <text evidence="8">The sequence shown here is derived from an EMBL/GenBank/DDBJ whole genome shotgun (WGS) entry which is preliminary data.</text>
</comment>
<evidence type="ECO:0000313" key="8">
    <source>
        <dbReference type="EMBL" id="KAJ8432410.1"/>
    </source>
</evidence>
<protein>
    <recommendedName>
        <fullName evidence="7">Post-GPI attachment to proteins factor 3</fullName>
    </recommendedName>
</protein>
<dbReference type="AlphaFoldDB" id="A0A9Q1JWK3"/>
<evidence type="ECO:0000256" key="2">
    <source>
        <dbReference type="ARBA" id="ARBA00022502"/>
    </source>
</evidence>
<evidence type="ECO:0000256" key="3">
    <source>
        <dbReference type="ARBA" id="ARBA00022692"/>
    </source>
</evidence>
<organism evidence="8 9">
    <name type="scientific">Carnegiea gigantea</name>
    <dbReference type="NCBI Taxonomy" id="171969"/>
    <lineage>
        <taxon>Eukaryota</taxon>
        <taxon>Viridiplantae</taxon>
        <taxon>Streptophyta</taxon>
        <taxon>Embryophyta</taxon>
        <taxon>Tracheophyta</taxon>
        <taxon>Spermatophyta</taxon>
        <taxon>Magnoliopsida</taxon>
        <taxon>eudicotyledons</taxon>
        <taxon>Gunneridae</taxon>
        <taxon>Pentapetalae</taxon>
        <taxon>Caryophyllales</taxon>
        <taxon>Cactineae</taxon>
        <taxon>Cactaceae</taxon>
        <taxon>Cactoideae</taxon>
        <taxon>Echinocereeae</taxon>
        <taxon>Carnegiea</taxon>
    </lineage>
</organism>
<evidence type="ECO:0000256" key="5">
    <source>
        <dbReference type="ARBA" id="ARBA00022989"/>
    </source>
</evidence>
<dbReference type="PANTHER" id="PTHR13148">
    <property type="entry name" value="PER1-RELATED"/>
    <property type="match status" value="1"/>
</dbReference>
<dbReference type="GO" id="GO:0006506">
    <property type="term" value="P:GPI anchor biosynthetic process"/>
    <property type="evidence" value="ECO:0007669"/>
    <property type="project" value="UniProtKB-KW"/>
</dbReference>
<name>A0A9Q1JWK3_9CARY</name>
<evidence type="ECO:0000256" key="6">
    <source>
        <dbReference type="ARBA" id="ARBA00023136"/>
    </source>
</evidence>
<feature type="transmembrane region" description="Helical" evidence="7">
    <location>
        <begin position="120"/>
        <end position="141"/>
    </location>
</feature>
<dbReference type="GO" id="GO:0000139">
    <property type="term" value="C:Golgi membrane"/>
    <property type="evidence" value="ECO:0007669"/>
    <property type="project" value="UniProtKB-SubCell"/>
</dbReference>
<proteinExistence type="inferred from homology"/>
<dbReference type="GO" id="GO:0005789">
    <property type="term" value="C:endoplasmic reticulum membrane"/>
    <property type="evidence" value="ECO:0007669"/>
    <property type="project" value="TreeGrafter"/>
</dbReference>
<gene>
    <name evidence="8" type="ORF">Cgig2_013824</name>
</gene>
<comment type="caution">
    <text evidence="7">Lacks conserved residue(s) required for the propagation of feature annotation.</text>
</comment>
<keyword evidence="7" id="KW-0333">Golgi apparatus</keyword>
<evidence type="ECO:0000256" key="1">
    <source>
        <dbReference type="ARBA" id="ARBA00004127"/>
    </source>
</evidence>
<keyword evidence="3 7" id="KW-0812">Transmembrane</keyword>
<evidence type="ECO:0000256" key="4">
    <source>
        <dbReference type="ARBA" id="ARBA00022729"/>
    </source>
</evidence>
<evidence type="ECO:0000256" key="7">
    <source>
        <dbReference type="RuleBase" id="RU365066"/>
    </source>
</evidence>
<dbReference type="Proteomes" id="UP001153076">
    <property type="component" value="Unassembled WGS sequence"/>
</dbReference>
<keyword evidence="6 7" id="KW-0472">Membrane</keyword>
<accession>A0A9Q1JWK3</accession>
<comment type="similarity">
    <text evidence="7">Belongs to the PGAP3 family.</text>
</comment>
<comment type="subcellular location">
    <subcellularLocation>
        <location evidence="1">Endomembrane system</location>
        <topology evidence="1">Multi-pass membrane protein</topology>
    </subcellularLocation>
    <subcellularLocation>
        <location evidence="7">Golgi apparatus membrane</location>
        <topology evidence="7">Multi-pass membrane protein</topology>
    </subcellularLocation>
</comment>
<dbReference type="EMBL" id="JAKOGI010000608">
    <property type="protein sequence ID" value="KAJ8432410.1"/>
    <property type="molecule type" value="Genomic_DNA"/>
</dbReference>
<reference evidence="8" key="1">
    <citation type="submission" date="2022-04" db="EMBL/GenBank/DDBJ databases">
        <title>Carnegiea gigantea Genome sequencing and assembly v2.</title>
        <authorList>
            <person name="Copetti D."/>
            <person name="Sanderson M.J."/>
            <person name="Burquez A."/>
            <person name="Wojciechowski M.F."/>
        </authorList>
    </citation>
    <scope>NUCLEOTIDE SEQUENCE</scope>
    <source>
        <strain evidence="8">SGP5-SGP5p</strain>
        <tissue evidence="8">Aerial part</tissue>
    </source>
</reference>
<keyword evidence="5 7" id="KW-1133">Transmembrane helix</keyword>
<keyword evidence="4" id="KW-0732">Signal</keyword>
<evidence type="ECO:0000313" key="9">
    <source>
        <dbReference type="Proteomes" id="UP001153076"/>
    </source>
</evidence>
<keyword evidence="9" id="KW-1185">Reference proteome</keyword>
<dbReference type="InterPro" id="IPR007217">
    <property type="entry name" value="Per1-like"/>
</dbReference>